<sequence>MKQKWKKFGALTVAAALVTSLISFSPVSAASVTATVNWGSNQGSTTNYSYGLNIFKAQEGTVASDTDYKNNVAYMKPGIIRYHRADQMGESTTGNGWVKNPGASNYSWDAAKIGTILSNTFSNNPTRMINIANWPAYMDDGTGKLKTTMYDAYAAFCANLVQIVNIDQGRNVQYWEVLNEKDDTYASNMAELATIYKKAYDAMRAKSSTIKIGGPAFARPDLTARVDTFVANAHTKLDFISYHTYSSGSTSDTNASIWNSAQGLGATTTSIKNIIANYTTRAIETFHDEYNISWNPPDGRMNNEKGMIFDALSLISITKAGATGSMAWNESDGWYGKLEGWAPYNKRASAHLYNLFNTDMGGTIAGSTTSDASKIDLMGTYGGSWKKLALVNRSGADQTLQLSFSGWSTSIPGNTLFTVKRVYGWGVVYDSVRYDVLTSSAGYTLPADSVTLLILDENNKSYATATNYITNPKFDSGMTGWSTWALQTGDDAADYTETYGGRDGAHLTHWKNAYYGVHTYQTVTGLTNGTYTLKAWVTSSGGQFESRMEAKNFGGTQINANIPAGGWTQISIPNINVTNGQIEVGFWSKANAGNSVYIDDVELTKN</sequence>
<evidence type="ECO:0000256" key="4">
    <source>
        <dbReference type="SAM" id="SignalP"/>
    </source>
</evidence>
<evidence type="ECO:0000313" key="7">
    <source>
        <dbReference type="Proteomes" id="UP001597541"/>
    </source>
</evidence>
<comment type="similarity">
    <text evidence="1">Belongs to the glycosyl hydrolase 39 family.</text>
</comment>
<dbReference type="Gene3D" id="3.20.20.80">
    <property type="entry name" value="Glycosidases"/>
    <property type="match status" value="1"/>
</dbReference>
<dbReference type="InterPro" id="IPR049166">
    <property type="entry name" value="GH39_cat"/>
</dbReference>
<evidence type="ECO:0000259" key="5">
    <source>
        <dbReference type="Pfam" id="PF01229"/>
    </source>
</evidence>
<organism evidence="6 7">
    <name type="scientific">Paenibacillus gansuensis</name>
    <dbReference type="NCBI Taxonomy" id="306542"/>
    <lineage>
        <taxon>Bacteria</taxon>
        <taxon>Bacillati</taxon>
        <taxon>Bacillota</taxon>
        <taxon>Bacilli</taxon>
        <taxon>Bacillales</taxon>
        <taxon>Paenibacillaceae</taxon>
        <taxon>Paenibacillus</taxon>
    </lineage>
</organism>
<dbReference type="SUPFAM" id="SSF51445">
    <property type="entry name" value="(Trans)glycosidases"/>
    <property type="match status" value="1"/>
</dbReference>
<keyword evidence="4" id="KW-0732">Signal</keyword>
<dbReference type="RefSeq" id="WP_377606357.1">
    <property type="nucleotide sequence ID" value="NZ_JBHUME010000015.1"/>
</dbReference>
<evidence type="ECO:0000256" key="1">
    <source>
        <dbReference type="ARBA" id="ARBA00008875"/>
    </source>
</evidence>
<reference evidence="7" key="1">
    <citation type="journal article" date="2019" name="Int. J. Syst. Evol. Microbiol.">
        <title>The Global Catalogue of Microorganisms (GCM) 10K type strain sequencing project: providing services to taxonomists for standard genome sequencing and annotation.</title>
        <authorList>
            <consortium name="The Broad Institute Genomics Platform"/>
            <consortium name="The Broad Institute Genome Sequencing Center for Infectious Disease"/>
            <person name="Wu L."/>
            <person name="Ma J."/>
        </authorList>
    </citation>
    <scope>NUCLEOTIDE SEQUENCE [LARGE SCALE GENOMIC DNA]</scope>
    <source>
        <strain evidence="7">KCTC 3950</strain>
    </source>
</reference>
<dbReference type="SUPFAM" id="SSF49785">
    <property type="entry name" value="Galactose-binding domain-like"/>
    <property type="match status" value="1"/>
</dbReference>
<comment type="caution">
    <text evidence="6">The sequence shown here is derived from an EMBL/GenBank/DDBJ whole genome shotgun (WGS) entry which is preliminary data.</text>
</comment>
<accession>A0ABW5PKB5</accession>
<dbReference type="Pfam" id="PF01229">
    <property type="entry name" value="Glyco_hydro_39"/>
    <property type="match status" value="1"/>
</dbReference>
<proteinExistence type="inferred from homology"/>
<name>A0ABW5PKB5_9BACL</name>
<feature type="chain" id="PRO_5046047916" description="Glycosyl hydrolases family 39 N-terminal catalytic domain-containing protein" evidence="4">
    <location>
        <begin position="30"/>
        <end position="606"/>
    </location>
</feature>
<keyword evidence="7" id="KW-1185">Reference proteome</keyword>
<evidence type="ECO:0000256" key="3">
    <source>
        <dbReference type="ARBA" id="ARBA00023295"/>
    </source>
</evidence>
<evidence type="ECO:0000313" key="6">
    <source>
        <dbReference type="EMBL" id="MFD2614945.1"/>
    </source>
</evidence>
<feature type="signal peptide" evidence="4">
    <location>
        <begin position="1"/>
        <end position="29"/>
    </location>
</feature>
<dbReference type="Proteomes" id="UP001597541">
    <property type="component" value="Unassembled WGS sequence"/>
</dbReference>
<dbReference type="InterPro" id="IPR017853">
    <property type="entry name" value="GH"/>
</dbReference>
<keyword evidence="2" id="KW-0378">Hydrolase</keyword>
<feature type="domain" description="Glycosyl hydrolases family 39 N-terminal catalytic" evidence="5">
    <location>
        <begin position="174"/>
        <end position="299"/>
    </location>
</feature>
<protein>
    <recommendedName>
        <fullName evidence="5">Glycosyl hydrolases family 39 N-terminal catalytic domain-containing protein</fullName>
    </recommendedName>
</protein>
<evidence type="ECO:0000256" key="2">
    <source>
        <dbReference type="ARBA" id="ARBA00022801"/>
    </source>
</evidence>
<keyword evidence="3" id="KW-0326">Glycosidase</keyword>
<dbReference type="InterPro" id="IPR008979">
    <property type="entry name" value="Galactose-bd-like_sf"/>
</dbReference>
<dbReference type="EMBL" id="JBHUME010000015">
    <property type="protein sequence ID" value="MFD2614945.1"/>
    <property type="molecule type" value="Genomic_DNA"/>
</dbReference>
<gene>
    <name evidence="6" type="ORF">ACFSUF_21245</name>
</gene>
<dbReference type="Gene3D" id="2.60.120.260">
    <property type="entry name" value="Galactose-binding domain-like"/>
    <property type="match status" value="1"/>
</dbReference>